<keyword evidence="3" id="KW-0547">Nucleotide-binding</keyword>
<dbReference type="InterPro" id="IPR003439">
    <property type="entry name" value="ABC_transporter-like_ATP-bd"/>
</dbReference>
<evidence type="ECO:0000256" key="7">
    <source>
        <dbReference type="SAM" id="Phobius"/>
    </source>
</evidence>
<comment type="caution">
    <text evidence="10">The sequence shown here is derived from an EMBL/GenBank/DDBJ whole genome shotgun (WGS) entry which is preliminary data.</text>
</comment>
<dbReference type="RefSeq" id="WP_365505022.1">
    <property type="nucleotide sequence ID" value="NZ_JBFANW010000042.1"/>
</dbReference>
<dbReference type="Gene3D" id="1.20.1560.10">
    <property type="entry name" value="ABC transporter type 1, transmembrane domain"/>
    <property type="match status" value="1"/>
</dbReference>
<dbReference type="PROSITE" id="PS50893">
    <property type="entry name" value="ABC_TRANSPORTER_2"/>
    <property type="match status" value="1"/>
</dbReference>
<reference evidence="10 11" key="1">
    <citation type="submission" date="2024-10" db="EMBL/GenBank/DDBJ databases">
        <title>The Natural Products Discovery Center: Release of the First 8490 Sequenced Strains for Exploring Actinobacteria Biosynthetic Diversity.</title>
        <authorList>
            <person name="Kalkreuter E."/>
            <person name="Kautsar S.A."/>
            <person name="Yang D."/>
            <person name="Bader C.D."/>
            <person name="Teijaro C.N."/>
            <person name="Fluegel L."/>
            <person name="Davis C.M."/>
            <person name="Simpson J.R."/>
            <person name="Lauterbach L."/>
            <person name="Steele A.D."/>
            <person name="Gui C."/>
            <person name="Meng S."/>
            <person name="Li G."/>
            <person name="Viehrig K."/>
            <person name="Ye F."/>
            <person name="Su P."/>
            <person name="Kiefer A.F."/>
            <person name="Nichols A."/>
            <person name="Cepeda A.J."/>
            <person name="Yan W."/>
            <person name="Fan B."/>
            <person name="Jiang Y."/>
            <person name="Adhikari A."/>
            <person name="Zheng C.-J."/>
            <person name="Schuster L."/>
            <person name="Cowan T.M."/>
            <person name="Smanski M.J."/>
            <person name="Chevrette M.G."/>
            <person name="De Carvalho L.P.S."/>
            <person name="Shen B."/>
        </authorList>
    </citation>
    <scope>NUCLEOTIDE SEQUENCE [LARGE SCALE GENOMIC DNA]</scope>
    <source>
        <strain evidence="10 11">NPDC087220</strain>
    </source>
</reference>
<dbReference type="SUPFAM" id="SSF52540">
    <property type="entry name" value="P-loop containing nucleoside triphosphate hydrolases"/>
    <property type="match status" value="1"/>
</dbReference>
<feature type="transmembrane region" description="Helical" evidence="7">
    <location>
        <begin position="12"/>
        <end position="30"/>
    </location>
</feature>
<evidence type="ECO:0000256" key="4">
    <source>
        <dbReference type="ARBA" id="ARBA00022840"/>
    </source>
</evidence>
<dbReference type="Gene3D" id="3.40.50.300">
    <property type="entry name" value="P-loop containing nucleotide triphosphate hydrolases"/>
    <property type="match status" value="1"/>
</dbReference>
<sequence>MNISKIVRAHRLLLAVGVVLGLAGTAATLLQPLLIGRLIEAVATDKPTTWPIVSIAALFLADAALAAAHFYLIGRAGENIVLDMRTTLTGRLLHSRIPAFDRLEHGDVFTRTVADTSLARVALSSSAAQIVTSGFTALGCVAVMAWIDWKMLLVTVGCLGAASVIALTVARAVRKAAVTNREDTSAYGSGLLRVLGALTTVKASRAEQREAEHLGGLAEAARTSGIRVTRLSALLMPAMNVGTQVSLAVVITWGMARTATGSLPPQDLTAFIMYLFYLVAPLVTFFMSLGEFQQGRAAIDRVRELAAIEQEPDGTAAPRTPAPGRPAVEFEDVTFTYEGSAAPATNGVSFSLPATGVTAVVGPSGAGKTTLFQLIERFHTPDRGTIRLSGTPTAAMPLDVLRSRIGLVEQDAPLLRGTVRENLTYACPDAGEDDIARAVAAAHLTDVIDALPDGLDTRLGEGGSGLSGGQRQRLAIARALLTRPDVLLLDEATSHLDSDSERALRDAITEISTRCQVLAIAHRLSTTIGADRILVIEDGRLRASGTHAELMEQDSTYRRLAEAQLAPVGAAA</sequence>
<dbReference type="InterPro" id="IPR027417">
    <property type="entry name" value="P-loop_NTPase"/>
</dbReference>
<proteinExistence type="predicted"/>
<dbReference type="CDD" id="cd18551">
    <property type="entry name" value="ABC_6TM_LmrA_like"/>
    <property type="match status" value="1"/>
</dbReference>
<keyword evidence="5 7" id="KW-1133">Transmembrane helix</keyword>
<evidence type="ECO:0000256" key="6">
    <source>
        <dbReference type="ARBA" id="ARBA00023136"/>
    </source>
</evidence>
<evidence type="ECO:0000256" key="3">
    <source>
        <dbReference type="ARBA" id="ARBA00022741"/>
    </source>
</evidence>
<dbReference type="Pfam" id="PF00005">
    <property type="entry name" value="ABC_tran"/>
    <property type="match status" value="1"/>
</dbReference>
<protein>
    <submittedName>
        <fullName evidence="10">ABC transporter ATP-binding protein</fullName>
    </submittedName>
</protein>
<dbReference type="InterPro" id="IPR039421">
    <property type="entry name" value="Type_1_exporter"/>
</dbReference>
<dbReference type="PROSITE" id="PS50929">
    <property type="entry name" value="ABC_TM1F"/>
    <property type="match status" value="1"/>
</dbReference>
<dbReference type="InterPro" id="IPR011527">
    <property type="entry name" value="ABC1_TM_dom"/>
</dbReference>
<evidence type="ECO:0000259" key="8">
    <source>
        <dbReference type="PROSITE" id="PS50893"/>
    </source>
</evidence>
<keyword evidence="11" id="KW-1185">Reference proteome</keyword>
<dbReference type="SMART" id="SM00382">
    <property type="entry name" value="AAA"/>
    <property type="match status" value="1"/>
</dbReference>
<evidence type="ECO:0000313" key="10">
    <source>
        <dbReference type="EMBL" id="MFJ2821572.1"/>
    </source>
</evidence>
<evidence type="ECO:0000259" key="9">
    <source>
        <dbReference type="PROSITE" id="PS50929"/>
    </source>
</evidence>
<organism evidence="10 11">
    <name type="scientific">Streptomyces toxytricini</name>
    <name type="common">Actinomyces toxytricini</name>
    <dbReference type="NCBI Taxonomy" id="67369"/>
    <lineage>
        <taxon>Bacteria</taxon>
        <taxon>Bacillati</taxon>
        <taxon>Actinomycetota</taxon>
        <taxon>Actinomycetes</taxon>
        <taxon>Kitasatosporales</taxon>
        <taxon>Streptomycetaceae</taxon>
        <taxon>Streptomyces</taxon>
    </lineage>
</organism>
<dbReference type="GO" id="GO:0005524">
    <property type="term" value="F:ATP binding"/>
    <property type="evidence" value="ECO:0007669"/>
    <property type="project" value="UniProtKB-KW"/>
</dbReference>
<dbReference type="InterPro" id="IPR003593">
    <property type="entry name" value="AAA+_ATPase"/>
</dbReference>
<gene>
    <name evidence="10" type="ORF">ACIO7M_10700</name>
</gene>
<keyword evidence="4 10" id="KW-0067">ATP-binding</keyword>
<feature type="transmembrane region" description="Helical" evidence="7">
    <location>
        <begin position="268"/>
        <end position="289"/>
    </location>
</feature>
<dbReference type="EMBL" id="JBIUYY010000004">
    <property type="protein sequence ID" value="MFJ2821572.1"/>
    <property type="molecule type" value="Genomic_DNA"/>
</dbReference>
<dbReference type="PROSITE" id="PS00211">
    <property type="entry name" value="ABC_TRANSPORTER_1"/>
    <property type="match status" value="1"/>
</dbReference>
<feature type="transmembrane region" description="Helical" evidence="7">
    <location>
        <begin position="50"/>
        <end position="74"/>
    </location>
</feature>
<dbReference type="InterPro" id="IPR036640">
    <property type="entry name" value="ABC1_TM_sf"/>
</dbReference>
<dbReference type="Pfam" id="PF00664">
    <property type="entry name" value="ABC_membrane"/>
    <property type="match status" value="1"/>
</dbReference>
<feature type="domain" description="ABC transporter" evidence="8">
    <location>
        <begin position="328"/>
        <end position="563"/>
    </location>
</feature>
<keyword evidence="6 7" id="KW-0472">Membrane</keyword>
<evidence type="ECO:0000256" key="2">
    <source>
        <dbReference type="ARBA" id="ARBA00022692"/>
    </source>
</evidence>
<comment type="subcellular location">
    <subcellularLocation>
        <location evidence="1">Cell membrane</location>
        <topology evidence="1">Multi-pass membrane protein</topology>
    </subcellularLocation>
</comment>
<dbReference type="InterPro" id="IPR017871">
    <property type="entry name" value="ABC_transporter-like_CS"/>
</dbReference>
<feature type="transmembrane region" description="Helical" evidence="7">
    <location>
        <begin position="127"/>
        <end position="147"/>
    </location>
</feature>
<name>A0ABW8EHC3_STRT5</name>
<evidence type="ECO:0000256" key="1">
    <source>
        <dbReference type="ARBA" id="ARBA00004651"/>
    </source>
</evidence>
<evidence type="ECO:0000313" key="11">
    <source>
        <dbReference type="Proteomes" id="UP001617351"/>
    </source>
</evidence>
<feature type="transmembrane region" description="Helical" evidence="7">
    <location>
        <begin position="153"/>
        <end position="173"/>
    </location>
</feature>
<dbReference type="PANTHER" id="PTHR43394:SF1">
    <property type="entry name" value="ATP-BINDING CASSETTE SUB-FAMILY B MEMBER 10, MITOCHONDRIAL"/>
    <property type="match status" value="1"/>
</dbReference>
<evidence type="ECO:0000256" key="5">
    <source>
        <dbReference type="ARBA" id="ARBA00022989"/>
    </source>
</evidence>
<feature type="domain" description="ABC transmembrane type-1" evidence="9">
    <location>
        <begin position="15"/>
        <end position="294"/>
    </location>
</feature>
<dbReference type="SUPFAM" id="SSF90123">
    <property type="entry name" value="ABC transporter transmembrane region"/>
    <property type="match status" value="1"/>
</dbReference>
<feature type="transmembrane region" description="Helical" evidence="7">
    <location>
        <begin position="231"/>
        <end position="256"/>
    </location>
</feature>
<dbReference type="PANTHER" id="PTHR43394">
    <property type="entry name" value="ATP-DEPENDENT PERMEASE MDL1, MITOCHONDRIAL"/>
    <property type="match status" value="1"/>
</dbReference>
<dbReference type="Proteomes" id="UP001617351">
    <property type="component" value="Unassembled WGS sequence"/>
</dbReference>
<accession>A0ABW8EHC3</accession>
<keyword evidence="2 7" id="KW-0812">Transmembrane</keyword>